<dbReference type="Proteomes" id="UP000290289">
    <property type="component" value="Chromosome 11"/>
</dbReference>
<reference evidence="2 3" key="1">
    <citation type="submission" date="2018-10" db="EMBL/GenBank/DDBJ databases">
        <title>A high-quality apple genome assembly.</title>
        <authorList>
            <person name="Hu J."/>
        </authorList>
    </citation>
    <scope>NUCLEOTIDE SEQUENCE [LARGE SCALE GENOMIC DNA]</scope>
    <source>
        <strain evidence="3">cv. HFTH1</strain>
        <tissue evidence="2">Young leaf</tissue>
    </source>
</reference>
<dbReference type="EMBL" id="RDQH01000337">
    <property type="protein sequence ID" value="RXH83063.1"/>
    <property type="molecule type" value="Genomic_DNA"/>
</dbReference>
<evidence type="ECO:0000313" key="2">
    <source>
        <dbReference type="EMBL" id="RXH83063.1"/>
    </source>
</evidence>
<gene>
    <name evidence="2" type="ORF">DVH24_003561</name>
</gene>
<dbReference type="AlphaFoldDB" id="A0A498IPA8"/>
<accession>A0A498IPA8</accession>
<organism evidence="2 3">
    <name type="scientific">Malus domestica</name>
    <name type="common">Apple</name>
    <name type="synonym">Pyrus malus</name>
    <dbReference type="NCBI Taxonomy" id="3750"/>
    <lineage>
        <taxon>Eukaryota</taxon>
        <taxon>Viridiplantae</taxon>
        <taxon>Streptophyta</taxon>
        <taxon>Embryophyta</taxon>
        <taxon>Tracheophyta</taxon>
        <taxon>Spermatophyta</taxon>
        <taxon>Magnoliopsida</taxon>
        <taxon>eudicotyledons</taxon>
        <taxon>Gunneridae</taxon>
        <taxon>Pentapetalae</taxon>
        <taxon>rosids</taxon>
        <taxon>fabids</taxon>
        <taxon>Rosales</taxon>
        <taxon>Rosaceae</taxon>
        <taxon>Amygdaloideae</taxon>
        <taxon>Maleae</taxon>
        <taxon>Malus</taxon>
    </lineage>
</organism>
<proteinExistence type="predicted"/>
<feature type="compositionally biased region" description="Polar residues" evidence="1">
    <location>
        <begin position="7"/>
        <end position="19"/>
    </location>
</feature>
<sequence length="71" mass="8359">MAEMHSNMEQMQEGTNIVKQQWHPKKMPDEGVRGSDLLQDNKKKIFIRSRFFYIVPSHACSFSDFHIFTPS</sequence>
<feature type="region of interest" description="Disordered" evidence="1">
    <location>
        <begin position="1"/>
        <end position="35"/>
    </location>
</feature>
<protein>
    <submittedName>
        <fullName evidence="2">Uncharacterized protein</fullName>
    </submittedName>
</protein>
<comment type="caution">
    <text evidence="2">The sequence shown here is derived from an EMBL/GenBank/DDBJ whole genome shotgun (WGS) entry which is preliminary data.</text>
</comment>
<feature type="compositionally biased region" description="Basic and acidic residues" evidence="1">
    <location>
        <begin position="26"/>
        <end position="35"/>
    </location>
</feature>
<evidence type="ECO:0000256" key="1">
    <source>
        <dbReference type="SAM" id="MobiDB-lite"/>
    </source>
</evidence>
<keyword evidence="3" id="KW-1185">Reference proteome</keyword>
<evidence type="ECO:0000313" key="3">
    <source>
        <dbReference type="Proteomes" id="UP000290289"/>
    </source>
</evidence>
<name>A0A498IPA8_MALDO</name>